<evidence type="ECO:0000256" key="4">
    <source>
        <dbReference type="ARBA" id="ARBA00023163"/>
    </source>
</evidence>
<evidence type="ECO:0000313" key="6">
    <source>
        <dbReference type="Proteomes" id="UP000094271"/>
    </source>
</evidence>
<keyword evidence="4" id="KW-0804">Transcription</keyword>
<dbReference type="EMBL" id="MEHA01000006">
    <property type="protein sequence ID" value="ODR52399.1"/>
    <property type="molecule type" value="Genomic_DNA"/>
</dbReference>
<keyword evidence="1" id="KW-0805">Transcription regulation</keyword>
<dbReference type="PANTHER" id="PTHR30385:SF4">
    <property type="entry name" value="RNA POLYMERASE SIGMA-E FACTOR"/>
    <property type="match status" value="1"/>
</dbReference>
<comment type="caution">
    <text evidence="5">The sequence shown here is derived from an EMBL/GenBank/DDBJ whole genome shotgun (WGS) entry which is preliminary data.</text>
</comment>
<name>A0A1E3UJ24_9FIRM</name>
<evidence type="ECO:0000256" key="1">
    <source>
        <dbReference type="ARBA" id="ARBA00023015"/>
    </source>
</evidence>
<evidence type="ECO:0000256" key="2">
    <source>
        <dbReference type="ARBA" id="ARBA00023082"/>
    </source>
</evidence>
<proteinExistence type="predicted"/>
<dbReference type="GO" id="GO:0016987">
    <property type="term" value="F:sigma factor activity"/>
    <property type="evidence" value="ECO:0007669"/>
    <property type="project" value="UniProtKB-KW"/>
</dbReference>
<accession>A0A1E3UJ24</accession>
<organism evidence="5 6">
    <name type="scientific">Eisenbergiella tayi</name>
    <dbReference type="NCBI Taxonomy" id="1432052"/>
    <lineage>
        <taxon>Bacteria</taxon>
        <taxon>Bacillati</taxon>
        <taxon>Bacillota</taxon>
        <taxon>Clostridia</taxon>
        <taxon>Lachnospirales</taxon>
        <taxon>Lachnospiraceae</taxon>
        <taxon>Eisenbergiella</taxon>
    </lineage>
</organism>
<evidence type="ECO:0000256" key="3">
    <source>
        <dbReference type="ARBA" id="ARBA00023125"/>
    </source>
</evidence>
<dbReference type="AlphaFoldDB" id="A0A1E3UJ24"/>
<dbReference type="InterPro" id="IPR013324">
    <property type="entry name" value="RNA_pol_sigma_r3/r4-like"/>
</dbReference>
<dbReference type="InterPro" id="IPR036388">
    <property type="entry name" value="WH-like_DNA-bd_sf"/>
</dbReference>
<evidence type="ECO:0000313" key="5">
    <source>
        <dbReference type="EMBL" id="ODR52399.1"/>
    </source>
</evidence>
<sequence length="146" mass="16833">MESNGKFTLIVFNTCTREYEEVMVTEEVYRTYCRTRWNIKDNDQSFFDHEIQISGMIGGQDGAYENFREFIDAINTPEHIVLEQMKKEALYQAISALSAADQALVQGLFFEGQSELDYAGELGISQPAVHKRKVRILKQLKKLLEN</sequence>
<dbReference type="Gene3D" id="1.10.10.10">
    <property type="entry name" value="Winged helix-like DNA-binding domain superfamily/Winged helix DNA-binding domain"/>
    <property type="match status" value="1"/>
</dbReference>
<dbReference type="GO" id="GO:0003677">
    <property type="term" value="F:DNA binding"/>
    <property type="evidence" value="ECO:0007669"/>
    <property type="project" value="UniProtKB-KW"/>
</dbReference>
<protein>
    <submittedName>
        <fullName evidence="5">RNA polymerase subunit sigma-70</fullName>
    </submittedName>
</protein>
<dbReference type="SUPFAM" id="SSF88659">
    <property type="entry name" value="Sigma3 and sigma4 domains of RNA polymerase sigma factors"/>
    <property type="match status" value="1"/>
</dbReference>
<dbReference type="RefSeq" id="WP_069431565.1">
    <property type="nucleotide sequence ID" value="NZ_MEHA01000006.1"/>
</dbReference>
<dbReference type="PANTHER" id="PTHR30385">
    <property type="entry name" value="SIGMA FACTOR F FLAGELLAR"/>
    <property type="match status" value="1"/>
</dbReference>
<reference evidence="5 6" key="1">
    <citation type="submission" date="2016-08" db="EMBL/GenBank/DDBJ databases">
        <authorList>
            <person name="Seilhamer J.J."/>
        </authorList>
    </citation>
    <scope>NUCLEOTIDE SEQUENCE [LARGE SCALE GENOMIC DNA]</scope>
    <source>
        <strain evidence="5 6">NML150140-1</strain>
    </source>
</reference>
<keyword evidence="2" id="KW-0731">Sigma factor</keyword>
<dbReference type="OrthoDB" id="1856455at2"/>
<gene>
    <name evidence="5" type="ORF">BEI59_10105</name>
</gene>
<dbReference type="Proteomes" id="UP000094271">
    <property type="component" value="Unassembled WGS sequence"/>
</dbReference>
<keyword evidence="3" id="KW-0238">DNA-binding</keyword>